<feature type="transmembrane region" description="Helical" evidence="2">
    <location>
        <begin position="277"/>
        <end position="294"/>
    </location>
</feature>
<dbReference type="GO" id="GO:0008237">
    <property type="term" value="F:metallopeptidase activity"/>
    <property type="evidence" value="ECO:0007669"/>
    <property type="project" value="UniProtKB-KW"/>
</dbReference>
<evidence type="ECO:0000313" key="5">
    <source>
        <dbReference type="Proteomes" id="UP000785625"/>
    </source>
</evidence>
<keyword evidence="2" id="KW-1133">Transmembrane helix</keyword>
<feature type="transmembrane region" description="Helical" evidence="2">
    <location>
        <begin position="36"/>
        <end position="57"/>
    </location>
</feature>
<feature type="transmembrane region" description="Helical" evidence="2">
    <location>
        <begin position="69"/>
        <end position="91"/>
    </location>
</feature>
<feature type="transmembrane region" description="Helical" evidence="2">
    <location>
        <begin position="6"/>
        <end position="24"/>
    </location>
</feature>
<evidence type="ECO:0000256" key="1">
    <source>
        <dbReference type="ARBA" id="ARBA00009067"/>
    </source>
</evidence>
<accession>A0ABS2GZ35</accession>
<organism evidence="4 5">
    <name type="scientific">Limosilactobacillus coleohominis</name>
    <dbReference type="NCBI Taxonomy" id="181675"/>
    <lineage>
        <taxon>Bacteria</taxon>
        <taxon>Bacillati</taxon>
        <taxon>Bacillota</taxon>
        <taxon>Bacilli</taxon>
        <taxon>Lactobacillales</taxon>
        <taxon>Lactobacillaceae</taxon>
        <taxon>Limosilactobacillus</taxon>
    </lineage>
</organism>
<comment type="similarity">
    <text evidence="1">Belongs to the UPF0177 family.</text>
</comment>
<reference evidence="4 5" key="1">
    <citation type="journal article" date="2021" name="Sci. Rep.">
        <title>The distribution of antibiotic resistance genes in chicken gut microbiota commensals.</title>
        <authorList>
            <person name="Juricova H."/>
            <person name="Matiasovicova J."/>
            <person name="Kubasova T."/>
            <person name="Cejkova D."/>
            <person name="Rychlik I."/>
        </authorList>
    </citation>
    <scope>NUCLEOTIDE SEQUENCE [LARGE SCALE GENOMIC DNA]</scope>
    <source>
        <strain evidence="4 5">An574</strain>
    </source>
</reference>
<keyword evidence="5" id="KW-1185">Reference proteome</keyword>
<sequence length="407" mass="46594">MSGRDYLHIWYLAQSAVILFLLLLIGAWEAYHGIRLVVVIIPVALLMLLAIVSASIPHQPHWLELINRWLQSIFQPLILTVVWGMVTRILIVRLQLPARGIVALGMIYYVVMFAPFASEIGGQLQWAVGRIIYLFWWMNIVLAMSVAFPLKFSGPHAFAVLISTGAVGAVSFFVMVTTVMRAWHLSWPGIKPQFGWGFSWWVLLTLIIVDILFTIWNAYGTGNSWKNMFFQYNLVWKRPTGTLTMEAFEAAVAEETLCRFGFLGCALYAFRNFNNRIPYAVLLSSALFGLMHYFNLIGQSFDITTVQVLSAFSMGIFFAVVYLYTGQLWISMIMHFLIDWTSFMVSGTSVMVDKASAMDWVTLFVEMVVFIGISIWMMYGNRRQVMKRHADRLIGEDQHFGFRLEFN</sequence>
<keyword evidence="4" id="KW-0645">Protease</keyword>
<gene>
    <name evidence="4" type="ORF">H5975_06690</name>
</gene>
<keyword evidence="2" id="KW-0812">Transmembrane</keyword>
<keyword evidence="4" id="KW-0482">Metalloprotease</keyword>
<comment type="caution">
    <text evidence="4">The sequence shown here is derived from an EMBL/GenBank/DDBJ whole genome shotgun (WGS) entry which is preliminary data.</text>
</comment>
<feature type="transmembrane region" description="Helical" evidence="2">
    <location>
        <begin position="358"/>
        <end position="379"/>
    </location>
</feature>
<dbReference type="Pfam" id="PF02517">
    <property type="entry name" value="Rce1-like"/>
    <property type="match status" value="1"/>
</dbReference>
<feature type="transmembrane region" description="Helical" evidence="2">
    <location>
        <begin position="130"/>
        <end position="150"/>
    </location>
</feature>
<name>A0ABS2GZ35_9LACO</name>
<dbReference type="InterPro" id="IPR003675">
    <property type="entry name" value="Rce1/LyrA-like_dom"/>
</dbReference>
<evidence type="ECO:0000256" key="2">
    <source>
        <dbReference type="SAM" id="Phobius"/>
    </source>
</evidence>
<feature type="transmembrane region" description="Helical" evidence="2">
    <location>
        <begin position="157"/>
        <end position="180"/>
    </location>
</feature>
<feature type="transmembrane region" description="Helical" evidence="2">
    <location>
        <begin position="98"/>
        <end position="118"/>
    </location>
</feature>
<keyword evidence="2" id="KW-0472">Membrane</keyword>
<dbReference type="RefSeq" id="WP_204785398.1">
    <property type="nucleotide sequence ID" value="NZ_JACJKU010000072.1"/>
</dbReference>
<proteinExistence type="inferred from homology"/>
<feature type="transmembrane region" description="Helical" evidence="2">
    <location>
        <begin position="200"/>
        <end position="219"/>
    </location>
</feature>
<evidence type="ECO:0000259" key="3">
    <source>
        <dbReference type="Pfam" id="PF02517"/>
    </source>
</evidence>
<feature type="domain" description="CAAX prenyl protease 2/Lysostaphin resistance protein A-like" evidence="3">
    <location>
        <begin position="245"/>
        <end position="340"/>
    </location>
</feature>
<dbReference type="EMBL" id="JACJKU010000072">
    <property type="protein sequence ID" value="MBM6941153.1"/>
    <property type="molecule type" value="Genomic_DNA"/>
</dbReference>
<dbReference type="Proteomes" id="UP000785625">
    <property type="component" value="Unassembled WGS sequence"/>
</dbReference>
<keyword evidence="4" id="KW-0378">Hydrolase</keyword>
<evidence type="ECO:0000313" key="4">
    <source>
        <dbReference type="EMBL" id="MBM6941153.1"/>
    </source>
</evidence>
<protein>
    <submittedName>
        <fullName evidence="4">CPBP family intramembrane metalloprotease</fullName>
    </submittedName>
</protein>